<protein>
    <recommendedName>
        <fullName evidence="3">Response regulatory domain-containing protein</fullName>
    </recommendedName>
</protein>
<evidence type="ECO:0000259" key="3">
    <source>
        <dbReference type="PROSITE" id="PS50110"/>
    </source>
</evidence>
<dbReference type="PROSITE" id="PS50110">
    <property type="entry name" value="RESPONSE_REGULATORY"/>
    <property type="match status" value="1"/>
</dbReference>
<accession>A0ABS3F1I0</accession>
<dbReference type="Proteomes" id="UP000664761">
    <property type="component" value="Unassembled WGS sequence"/>
</dbReference>
<dbReference type="RefSeq" id="WP_207041544.1">
    <property type="nucleotide sequence ID" value="NZ_JAFLNC010000001.1"/>
</dbReference>
<dbReference type="InterPro" id="IPR001789">
    <property type="entry name" value="Sig_transdc_resp-reg_receiver"/>
</dbReference>
<reference evidence="4 5" key="1">
    <citation type="submission" date="2021-03" db="EMBL/GenBank/DDBJ databases">
        <title>Sneathiella sp. CAU 1612 isolated from Kang Won-do.</title>
        <authorList>
            <person name="Kim W."/>
        </authorList>
    </citation>
    <scope>NUCLEOTIDE SEQUENCE [LARGE SCALE GENOMIC DNA]</scope>
    <source>
        <strain evidence="4 5">CAU 1612</strain>
    </source>
</reference>
<evidence type="ECO:0000256" key="1">
    <source>
        <dbReference type="PROSITE-ProRule" id="PRU00169"/>
    </source>
</evidence>
<dbReference type="Gene3D" id="3.40.50.2300">
    <property type="match status" value="1"/>
</dbReference>
<dbReference type="SUPFAM" id="SSF52172">
    <property type="entry name" value="CheY-like"/>
    <property type="match status" value="1"/>
</dbReference>
<dbReference type="CDD" id="cd00156">
    <property type="entry name" value="REC"/>
    <property type="match status" value="1"/>
</dbReference>
<feature type="domain" description="Response regulatory" evidence="3">
    <location>
        <begin position="11"/>
        <end position="130"/>
    </location>
</feature>
<evidence type="ECO:0000313" key="4">
    <source>
        <dbReference type="EMBL" id="MBO0332369.1"/>
    </source>
</evidence>
<dbReference type="EMBL" id="JAFLNC010000001">
    <property type="protein sequence ID" value="MBO0332369.1"/>
    <property type="molecule type" value="Genomic_DNA"/>
</dbReference>
<gene>
    <name evidence="4" type="ORF">J0X12_02005</name>
</gene>
<evidence type="ECO:0000256" key="2">
    <source>
        <dbReference type="SAM" id="MobiDB-lite"/>
    </source>
</evidence>
<proteinExistence type="predicted"/>
<name>A0ABS3F1I0_9PROT</name>
<comment type="caution">
    <text evidence="1">Lacks conserved residue(s) required for the propagation of feature annotation.</text>
</comment>
<comment type="caution">
    <text evidence="4">The sequence shown here is derived from an EMBL/GenBank/DDBJ whole genome shotgun (WGS) entry which is preliminary data.</text>
</comment>
<dbReference type="InterPro" id="IPR011006">
    <property type="entry name" value="CheY-like_superfamily"/>
</dbReference>
<evidence type="ECO:0000313" key="5">
    <source>
        <dbReference type="Proteomes" id="UP000664761"/>
    </source>
</evidence>
<sequence length="331" mass="36509">MMYDPRFKTATALLFEFEPSLRQNTRSALLNLGFGDVIACSDIHEFSTLANDGEFDLILAETDASGSGTHQIIQEIRHNSIGPDPFINVILFLWNSEPGVVGEIINAGADDLITRPISRTQIFTRLKRLVGARKPFVVTADYFGPDRRKISRNPTSIPTMIVPNSLKAKVESRPELAPTPDAIRSAMKVLKERKISIYSEQLMRLSSAVILLSGSPDSYEDRRNVINVMKQRNDALIESIEGTEHMHVVSLCRALTDLLDLIVTENSALKDKDRELLSHIPYAIHKACADLHQTAGLAFDITAVSSKVSDTRKQANTDAARTGGKISPTLG</sequence>
<feature type="region of interest" description="Disordered" evidence="2">
    <location>
        <begin position="310"/>
        <end position="331"/>
    </location>
</feature>
<organism evidence="4 5">
    <name type="scientific">Sneathiella sedimenti</name>
    <dbReference type="NCBI Taxonomy" id="2816034"/>
    <lineage>
        <taxon>Bacteria</taxon>
        <taxon>Pseudomonadati</taxon>
        <taxon>Pseudomonadota</taxon>
        <taxon>Alphaproteobacteria</taxon>
        <taxon>Sneathiellales</taxon>
        <taxon>Sneathiellaceae</taxon>
        <taxon>Sneathiella</taxon>
    </lineage>
</organism>
<keyword evidence="5" id="KW-1185">Reference proteome</keyword>